<dbReference type="PANTHER" id="PTHR31234:SF72">
    <property type="entry name" value="NDR1_HIN1-LIKE PROTEIN 6"/>
    <property type="match status" value="1"/>
</dbReference>
<evidence type="ECO:0000256" key="3">
    <source>
        <dbReference type="SAM" id="MobiDB-lite"/>
    </source>
</evidence>
<evidence type="ECO:0000256" key="1">
    <source>
        <dbReference type="ARBA" id="ARBA00004370"/>
    </source>
</evidence>
<evidence type="ECO:0000313" key="6">
    <source>
        <dbReference type="Proteomes" id="UP001151287"/>
    </source>
</evidence>
<dbReference type="InterPro" id="IPR044839">
    <property type="entry name" value="NDR1-like"/>
</dbReference>
<evidence type="ECO:0000256" key="2">
    <source>
        <dbReference type="ARBA" id="ARBA00023136"/>
    </source>
</evidence>
<evidence type="ECO:0000313" key="5">
    <source>
        <dbReference type="EMBL" id="KAJ1698722.1"/>
    </source>
</evidence>
<name>A0A9Q0CS32_9POAL</name>
<dbReference type="OrthoDB" id="67700at2759"/>
<feature type="region of interest" description="Disordered" evidence="3">
    <location>
        <begin position="1"/>
        <end position="23"/>
    </location>
</feature>
<feature type="compositionally biased region" description="Basic and acidic residues" evidence="3">
    <location>
        <begin position="1"/>
        <end position="11"/>
    </location>
</feature>
<evidence type="ECO:0008006" key="7">
    <source>
        <dbReference type="Google" id="ProtNLM"/>
    </source>
</evidence>
<comment type="subcellular location">
    <subcellularLocation>
        <location evidence="1">Membrane</location>
    </subcellularLocation>
</comment>
<protein>
    <recommendedName>
        <fullName evidence="7">Late embryogenesis abundant protein LEA-2 subgroup domain-containing protein</fullName>
    </recommendedName>
</protein>
<keyword evidence="4" id="KW-0812">Transmembrane</keyword>
<accession>A0A9Q0CS32</accession>
<dbReference type="PANTHER" id="PTHR31234">
    <property type="entry name" value="LATE EMBRYOGENESIS ABUNDANT (LEA) HYDROXYPROLINE-RICH GLYCOPROTEIN FAMILY"/>
    <property type="match status" value="1"/>
</dbReference>
<keyword evidence="6" id="KW-1185">Reference proteome</keyword>
<dbReference type="GO" id="GO:0098542">
    <property type="term" value="P:defense response to other organism"/>
    <property type="evidence" value="ECO:0007669"/>
    <property type="project" value="InterPro"/>
</dbReference>
<dbReference type="EMBL" id="JAMQYH010000002">
    <property type="protein sequence ID" value="KAJ1698722.1"/>
    <property type="molecule type" value="Genomic_DNA"/>
</dbReference>
<evidence type="ECO:0000256" key="4">
    <source>
        <dbReference type="SAM" id="Phobius"/>
    </source>
</evidence>
<gene>
    <name evidence="5" type="ORF">LUZ63_007234</name>
</gene>
<dbReference type="AlphaFoldDB" id="A0A9Q0CS32"/>
<feature type="transmembrane region" description="Helical" evidence="4">
    <location>
        <begin position="58"/>
        <end position="77"/>
    </location>
</feature>
<dbReference type="Proteomes" id="UP001151287">
    <property type="component" value="Unassembled WGS sequence"/>
</dbReference>
<keyword evidence="2 4" id="KW-0472">Membrane</keyword>
<dbReference type="GO" id="GO:0005886">
    <property type="term" value="C:plasma membrane"/>
    <property type="evidence" value="ECO:0007669"/>
    <property type="project" value="TreeGrafter"/>
</dbReference>
<keyword evidence="4" id="KW-1133">Transmembrane helix</keyword>
<sequence length="247" mass="28054">MDNHHQSHHLTDPPPGPTNHVHPVPRYTSLANQNFHGHHHEYSHDDYCQRIICCSCTFVFFSIFLFLLTFVAIFTILNPKVPKYNVSSITINSLHVNPANAIVSAEFTLFIEAYNPNKRIGIWYRNASRVTALFRGNTLCSGEIPQFLQPGNNITLMKIGMKGEIEVGPDDKALLLEGIAGPPSGEGLELDVLARVPVAIQLDNEVTIWRFRVDTYYTLMLNSIASRQPIKIEKSEQFFKVDFMEWL</sequence>
<reference evidence="5" key="1">
    <citation type="journal article" date="2022" name="Cell">
        <title>Repeat-based holocentromeres influence genome architecture and karyotype evolution.</title>
        <authorList>
            <person name="Hofstatter P.G."/>
            <person name="Thangavel G."/>
            <person name="Lux T."/>
            <person name="Neumann P."/>
            <person name="Vondrak T."/>
            <person name="Novak P."/>
            <person name="Zhang M."/>
            <person name="Costa L."/>
            <person name="Castellani M."/>
            <person name="Scott A."/>
            <person name="Toegelov H."/>
            <person name="Fuchs J."/>
            <person name="Mata-Sucre Y."/>
            <person name="Dias Y."/>
            <person name="Vanzela A.L.L."/>
            <person name="Huettel B."/>
            <person name="Almeida C.C.S."/>
            <person name="Simkova H."/>
            <person name="Souza G."/>
            <person name="Pedrosa-Harand A."/>
            <person name="Macas J."/>
            <person name="Mayer K.F.X."/>
            <person name="Houben A."/>
            <person name="Marques A."/>
        </authorList>
    </citation>
    <scope>NUCLEOTIDE SEQUENCE</scope>
    <source>
        <strain evidence="5">RhyBre1mFocal</strain>
    </source>
</reference>
<proteinExistence type="predicted"/>
<organism evidence="5 6">
    <name type="scientific">Rhynchospora breviuscula</name>
    <dbReference type="NCBI Taxonomy" id="2022672"/>
    <lineage>
        <taxon>Eukaryota</taxon>
        <taxon>Viridiplantae</taxon>
        <taxon>Streptophyta</taxon>
        <taxon>Embryophyta</taxon>
        <taxon>Tracheophyta</taxon>
        <taxon>Spermatophyta</taxon>
        <taxon>Magnoliopsida</taxon>
        <taxon>Liliopsida</taxon>
        <taxon>Poales</taxon>
        <taxon>Cyperaceae</taxon>
        <taxon>Cyperoideae</taxon>
        <taxon>Rhynchosporeae</taxon>
        <taxon>Rhynchospora</taxon>
    </lineage>
</organism>
<comment type="caution">
    <text evidence="5">The sequence shown here is derived from an EMBL/GenBank/DDBJ whole genome shotgun (WGS) entry which is preliminary data.</text>
</comment>